<evidence type="ECO:0000313" key="2">
    <source>
        <dbReference type="Proteomes" id="UP000887565"/>
    </source>
</evidence>
<name>A0A915IZM6_ROMCU</name>
<sequence>MNQRSENFEYETESDTADAKKFDYIEFRAKDAYFCDKYREASEQLKVHLCNQIFSPGCTVQSALCKKMGTGPNELKHQPENPMSANPKLMALKTPDGLKKFNNANKAFMRIFKRKKRFQENGEKL</sequence>
<evidence type="ECO:0000256" key="1">
    <source>
        <dbReference type="SAM" id="MobiDB-lite"/>
    </source>
</evidence>
<reference evidence="3" key="1">
    <citation type="submission" date="2022-11" db="UniProtKB">
        <authorList>
            <consortium name="WormBaseParasite"/>
        </authorList>
    </citation>
    <scope>IDENTIFICATION</scope>
</reference>
<protein>
    <submittedName>
        <fullName evidence="3">Uncharacterized protein</fullName>
    </submittedName>
</protein>
<keyword evidence="2" id="KW-1185">Reference proteome</keyword>
<organism evidence="2 3">
    <name type="scientific">Romanomermis culicivorax</name>
    <name type="common">Nematode worm</name>
    <dbReference type="NCBI Taxonomy" id="13658"/>
    <lineage>
        <taxon>Eukaryota</taxon>
        <taxon>Metazoa</taxon>
        <taxon>Ecdysozoa</taxon>
        <taxon>Nematoda</taxon>
        <taxon>Enoplea</taxon>
        <taxon>Dorylaimia</taxon>
        <taxon>Mermithida</taxon>
        <taxon>Mermithoidea</taxon>
        <taxon>Mermithidae</taxon>
        <taxon>Romanomermis</taxon>
    </lineage>
</organism>
<dbReference type="WBParaSite" id="nRc.2.0.1.t18887-RA">
    <property type="protein sequence ID" value="nRc.2.0.1.t18887-RA"/>
    <property type="gene ID" value="nRc.2.0.1.g18887"/>
</dbReference>
<evidence type="ECO:0000313" key="3">
    <source>
        <dbReference type="WBParaSite" id="nRc.2.0.1.t18887-RA"/>
    </source>
</evidence>
<dbReference type="Proteomes" id="UP000887565">
    <property type="component" value="Unplaced"/>
</dbReference>
<dbReference type="AlphaFoldDB" id="A0A915IZM6"/>
<feature type="region of interest" description="Disordered" evidence="1">
    <location>
        <begin position="71"/>
        <end position="90"/>
    </location>
</feature>
<accession>A0A915IZM6</accession>
<proteinExistence type="predicted"/>